<gene>
    <name evidence="2" type="ORF">FG385_13045</name>
</gene>
<keyword evidence="3" id="KW-1185">Reference proteome</keyword>
<evidence type="ECO:0000256" key="1">
    <source>
        <dbReference type="SAM" id="MobiDB-lite"/>
    </source>
</evidence>
<protein>
    <submittedName>
        <fullName evidence="2">Uncharacterized protein</fullName>
    </submittedName>
</protein>
<reference evidence="2 3" key="1">
    <citation type="submission" date="2019-06" db="EMBL/GenBank/DDBJ databases">
        <title>Amycolatopsis alkalitolerans sp. nov., isolated from Gastrodia elata Blume.</title>
        <authorList>
            <person name="Narsing Rao M.P."/>
            <person name="Li W.J."/>
        </authorList>
    </citation>
    <scope>NUCLEOTIDE SEQUENCE [LARGE SCALE GENOMIC DNA]</scope>
    <source>
        <strain evidence="2 3">SYSUP0005</strain>
    </source>
</reference>
<accession>A0A5C4M4F2</accession>
<dbReference type="Proteomes" id="UP000305546">
    <property type="component" value="Unassembled WGS sequence"/>
</dbReference>
<feature type="region of interest" description="Disordered" evidence="1">
    <location>
        <begin position="97"/>
        <end position="117"/>
    </location>
</feature>
<proteinExistence type="predicted"/>
<evidence type="ECO:0000313" key="2">
    <source>
        <dbReference type="EMBL" id="TNC26090.1"/>
    </source>
</evidence>
<dbReference type="RefSeq" id="WP_139096957.1">
    <property type="nucleotide sequence ID" value="NZ_VDFW01000009.1"/>
</dbReference>
<comment type="caution">
    <text evidence="2">The sequence shown here is derived from an EMBL/GenBank/DDBJ whole genome shotgun (WGS) entry which is preliminary data.</text>
</comment>
<dbReference type="AlphaFoldDB" id="A0A5C4M4F2"/>
<dbReference type="EMBL" id="VDFW01000009">
    <property type="protein sequence ID" value="TNC26090.1"/>
    <property type="molecule type" value="Genomic_DNA"/>
</dbReference>
<feature type="compositionally biased region" description="Basic and acidic residues" evidence="1">
    <location>
        <begin position="97"/>
        <end position="109"/>
    </location>
</feature>
<organism evidence="2 3">
    <name type="scientific">Amycolatopsis alkalitolerans</name>
    <dbReference type="NCBI Taxonomy" id="2547244"/>
    <lineage>
        <taxon>Bacteria</taxon>
        <taxon>Bacillati</taxon>
        <taxon>Actinomycetota</taxon>
        <taxon>Actinomycetes</taxon>
        <taxon>Pseudonocardiales</taxon>
        <taxon>Pseudonocardiaceae</taxon>
        <taxon>Amycolatopsis</taxon>
    </lineage>
</organism>
<sequence length="117" mass="12658">MTIVSQQSDPDSLEHVAGKVEDLHDRFKDSKQKMIGVAGPNPFGDIRHPDHVPGEHPSEHAVSALQSYRDRMHGQFDAAAELMKSTGGALRDAARALRGTDDAARDSVTVKDGSLDQ</sequence>
<name>A0A5C4M4F2_9PSEU</name>
<dbReference type="OrthoDB" id="3556308at2"/>
<evidence type="ECO:0000313" key="3">
    <source>
        <dbReference type="Proteomes" id="UP000305546"/>
    </source>
</evidence>